<reference evidence="3" key="1">
    <citation type="submission" date="2022-11" db="UniProtKB">
        <authorList>
            <consortium name="WormBaseParasite"/>
        </authorList>
    </citation>
    <scope>IDENTIFICATION</scope>
</reference>
<name>A0A914WTI7_9BILA</name>
<evidence type="ECO:0000313" key="2">
    <source>
        <dbReference type="Proteomes" id="UP000887566"/>
    </source>
</evidence>
<evidence type="ECO:0000313" key="3">
    <source>
        <dbReference type="WBParaSite" id="PSAMB.scaffold5341size11994.g26446.t1"/>
    </source>
</evidence>
<keyword evidence="2" id="KW-1185">Reference proteome</keyword>
<accession>A0A914WTI7</accession>
<protein>
    <submittedName>
        <fullName evidence="3">Uncharacterized protein</fullName>
    </submittedName>
</protein>
<feature type="compositionally biased region" description="Low complexity" evidence="1">
    <location>
        <begin position="101"/>
        <end position="122"/>
    </location>
</feature>
<dbReference type="Proteomes" id="UP000887566">
    <property type="component" value="Unplaced"/>
</dbReference>
<dbReference type="AlphaFoldDB" id="A0A914WTI7"/>
<feature type="region of interest" description="Disordered" evidence="1">
    <location>
        <begin position="101"/>
        <end position="141"/>
    </location>
</feature>
<proteinExistence type="predicted"/>
<sequence>MSDVSLSAESWKNGSEKRDSRLSVPGFLTHPALLRSRKCSREEDAQRVRTGSLPPVISSLKQNVTPVVGLLANSRSTTASSSCSSTQSSSTMLNRVRISSWSMNRSSSSPSQPWQAAPARSSSIEERNDLTKNGQRKNALVPNDLSSKSLYDLAVKFETLSSKQPHFSMTSASHLPTL</sequence>
<feature type="compositionally biased region" description="Polar residues" evidence="1">
    <location>
        <begin position="1"/>
        <end position="13"/>
    </location>
</feature>
<organism evidence="2 3">
    <name type="scientific">Plectus sambesii</name>
    <dbReference type="NCBI Taxonomy" id="2011161"/>
    <lineage>
        <taxon>Eukaryota</taxon>
        <taxon>Metazoa</taxon>
        <taxon>Ecdysozoa</taxon>
        <taxon>Nematoda</taxon>
        <taxon>Chromadorea</taxon>
        <taxon>Plectida</taxon>
        <taxon>Plectina</taxon>
        <taxon>Plectoidea</taxon>
        <taxon>Plectidae</taxon>
        <taxon>Plectus</taxon>
    </lineage>
</organism>
<dbReference type="WBParaSite" id="PSAMB.scaffold5341size11994.g26446.t1">
    <property type="protein sequence ID" value="PSAMB.scaffold5341size11994.g26446.t1"/>
    <property type="gene ID" value="PSAMB.scaffold5341size11994.g26446"/>
</dbReference>
<feature type="region of interest" description="Disordered" evidence="1">
    <location>
        <begin position="1"/>
        <end position="26"/>
    </location>
</feature>
<evidence type="ECO:0000256" key="1">
    <source>
        <dbReference type="SAM" id="MobiDB-lite"/>
    </source>
</evidence>